<reference evidence="1" key="2">
    <citation type="submission" date="2023-05" db="EMBL/GenBank/DDBJ databases">
        <authorList>
            <consortium name="Lawrence Berkeley National Laboratory"/>
            <person name="Steindorff A."/>
            <person name="Hensen N."/>
            <person name="Bonometti L."/>
            <person name="Westerberg I."/>
            <person name="Brannstrom I.O."/>
            <person name="Guillou S."/>
            <person name="Cros-Aarteil S."/>
            <person name="Calhoun S."/>
            <person name="Haridas S."/>
            <person name="Kuo A."/>
            <person name="Mondo S."/>
            <person name="Pangilinan J."/>
            <person name="Riley R."/>
            <person name="Labutti K."/>
            <person name="Andreopoulos B."/>
            <person name="Lipzen A."/>
            <person name="Chen C."/>
            <person name="Yanf M."/>
            <person name="Daum C."/>
            <person name="Ng V."/>
            <person name="Clum A."/>
            <person name="Ohm R."/>
            <person name="Martin F."/>
            <person name="Silar P."/>
            <person name="Natvig D."/>
            <person name="Lalanne C."/>
            <person name="Gautier V."/>
            <person name="Ament-Velasquez S.L."/>
            <person name="Kruys A."/>
            <person name="Hutchinson M.I."/>
            <person name="Powell A.J."/>
            <person name="Barry K."/>
            <person name="Miller A.N."/>
            <person name="Grigoriev I.V."/>
            <person name="Debuchy R."/>
            <person name="Gladieux P."/>
            <person name="Thoren M.H."/>
            <person name="Johannesson H."/>
        </authorList>
    </citation>
    <scope>NUCLEOTIDE SEQUENCE</scope>
    <source>
        <strain evidence="1">CBS 103.79</strain>
    </source>
</reference>
<accession>A0AAN6MER7</accession>
<dbReference type="Proteomes" id="UP001303889">
    <property type="component" value="Unassembled WGS sequence"/>
</dbReference>
<organism evidence="1 2">
    <name type="scientific">Staphylotrichum tortipilum</name>
    <dbReference type="NCBI Taxonomy" id="2831512"/>
    <lineage>
        <taxon>Eukaryota</taxon>
        <taxon>Fungi</taxon>
        <taxon>Dikarya</taxon>
        <taxon>Ascomycota</taxon>
        <taxon>Pezizomycotina</taxon>
        <taxon>Sordariomycetes</taxon>
        <taxon>Sordariomycetidae</taxon>
        <taxon>Sordariales</taxon>
        <taxon>Chaetomiaceae</taxon>
        <taxon>Staphylotrichum</taxon>
    </lineage>
</organism>
<gene>
    <name evidence="1" type="ORF">C8A05DRAFT_18030</name>
</gene>
<evidence type="ECO:0000313" key="2">
    <source>
        <dbReference type="Proteomes" id="UP001303889"/>
    </source>
</evidence>
<name>A0AAN6MER7_9PEZI</name>
<protein>
    <submittedName>
        <fullName evidence="1">Uncharacterized protein</fullName>
    </submittedName>
</protein>
<evidence type="ECO:0000313" key="1">
    <source>
        <dbReference type="EMBL" id="KAK3899542.1"/>
    </source>
</evidence>
<dbReference type="AlphaFoldDB" id="A0AAN6MER7"/>
<keyword evidence="2" id="KW-1185">Reference proteome</keyword>
<comment type="caution">
    <text evidence="1">The sequence shown here is derived from an EMBL/GenBank/DDBJ whole genome shotgun (WGS) entry which is preliminary data.</text>
</comment>
<dbReference type="EMBL" id="MU855771">
    <property type="protein sequence ID" value="KAK3899542.1"/>
    <property type="molecule type" value="Genomic_DNA"/>
</dbReference>
<proteinExistence type="predicted"/>
<sequence length="176" mass="19639">MGWCPGAAGLNDPNALYQLTLTKISRNIEDGKLVTASNSLLAVSHWLLSQVVELGLTSDGQSQYEEWKLWNDFYETWLAILQRQKDMMESGLQLQYGQTLVPEEGLKKIRDDLARLCDSIKQYNLYWKGRIVPGRCGRFPLHECVLLTMCCQSCGSASNFIASLAQPAMTVMGDAG</sequence>
<reference evidence="1" key="1">
    <citation type="journal article" date="2023" name="Mol. Phylogenet. Evol.">
        <title>Genome-scale phylogeny and comparative genomics of the fungal order Sordariales.</title>
        <authorList>
            <person name="Hensen N."/>
            <person name="Bonometti L."/>
            <person name="Westerberg I."/>
            <person name="Brannstrom I.O."/>
            <person name="Guillou S."/>
            <person name="Cros-Aarteil S."/>
            <person name="Calhoun S."/>
            <person name="Haridas S."/>
            <person name="Kuo A."/>
            <person name="Mondo S."/>
            <person name="Pangilinan J."/>
            <person name="Riley R."/>
            <person name="LaButti K."/>
            <person name="Andreopoulos B."/>
            <person name="Lipzen A."/>
            <person name="Chen C."/>
            <person name="Yan M."/>
            <person name="Daum C."/>
            <person name="Ng V."/>
            <person name="Clum A."/>
            <person name="Steindorff A."/>
            <person name="Ohm R.A."/>
            <person name="Martin F."/>
            <person name="Silar P."/>
            <person name="Natvig D.O."/>
            <person name="Lalanne C."/>
            <person name="Gautier V."/>
            <person name="Ament-Velasquez S.L."/>
            <person name="Kruys A."/>
            <person name="Hutchinson M.I."/>
            <person name="Powell A.J."/>
            <person name="Barry K."/>
            <person name="Miller A.N."/>
            <person name="Grigoriev I.V."/>
            <person name="Debuchy R."/>
            <person name="Gladieux P."/>
            <person name="Hiltunen Thoren M."/>
            <person name="Johannesson H."/>
        </authorList>
    </citation>
    <scope>NUCLEOTIDE SEQUENCE</scope>
    <source>
        <strain evidence="1">CBS 103.79</strain>
    </source>
</reference>